<feature type="signal peptide" evidence="2">
    <location>
        <begin position="1"/>
        <end position="19"/>
    </location>
</feature>
<dbReference type="AlphaFoldDB" id="A0A151IBL8"/>
<evidence type="ECO:0000256" key="1">
    <source>
        <dbReference type="SAM" id="MobiDB-lite"/>
    </source>
</evidence>
<evidence type="ECO:0000313" key="3">
    <source>
        <dbReference type="EMBL" id="KYM97042.1"/>
    </source>
</evidence>
<feature type="chain" id="PRO_5007582075" evidence="2">
    <location>
        <begin position="20"/>
        <end position="193"/>
    </location>
</feature>
<feature type="compositionally biased region" description="Low complexity" evidence="1">
    <location>
        <begin position="151"/>
        <end position="163"/>
    </location>
</feature>
<name>A0A151IBL8_9HYME</name>
<protein>
    <submittedName>
        <fullName evidence="3">Uncharacterized protein</fullName>
    </submittedName>
</protein>
<sequence length="193" mass="20553">MRLTILTLMAALCLALVSSHPLPEDGLRSEALDRLVMAEADSEAALRSKRTIGILRQLFPDISQRIESKVNSIIGEVIRVLGPVVLRNILGGGMGNTGSTDVQRSDEGTSVEGKSPFDDDEDESTSADSNNASKVSISLPTFPPDEEETFDSSSSTTSSSITAESRDNIVDTMTTTAKSTTPSLSENEVTTTQ</sequence>
<reference evidence="3 4" key="1">
    <citation type="submission" date="2016-03" db="EMBL/GenBank/DDBJ databases">
        <title>Cyphomyrmex costatus WGS genome.</title>
        <authorList>
            <person name="Nygaard S."/>
            <person name="Hu H."/>
            <person name="Boomsma J."/>
            <person name="Zhang G."/>
        </authorList>
    </citation>
    <scope>NUCLEOTIDE SEQUENCE [LARGE SCALE GENOMIC DNA]</scope>
    <source>
        <strain evidence="3">MS0001</strain>
        <tissue evidence="3">Whole body</tissue>
    </source>
</reference>
<feature type="region of interest" description="Disordered" evidence="1">
    <location>
        <begin position="93"/>
        <end position="193"/>
    </location>
</feature>
<keyword evidence="2" id="KW-0732">Signal</keyword>
<organism evidence="3 4">
    <name type="scientific">Cyphomyrmex costatus</name>
    <dbReference type="NCBI Taxonomy" id="456900"/>
    <lineage>
        <taxon>Eukaryota</taxon>
        <taxon>Metazoa</taxon>
        <taxon>Ecdysozoa</taxon>
        <taxon>Arthropoda</taxon>
        <taxon>Hexapoda</taxon>
        <taxon>Insecta</taxon>
        <taxon>Pterygota</taxon>
        <taxon>Neoptera</taxon>
        <taxon>Endopterygota</taxon>
        <taxon>Hymenoptera</taxon>
        <taxon>Apocrita</taxon>
        <taxon>Aculeata</taxon>
        <taxon>Formicoidea</taxon>
        <taxon>Formicidae</taxon>
        <taxon>Myrmicinae</taxon>
        <taxon>Cyphomyrmex</taxon>
    </lineage>
</organism>
<proteinExistence type="predicted"/>
<feature type="compositionally biased region" description="Low complexity" evidence="1">
    <location>
        <begin position="172"/>
        <end position="181"/>
    </location>
</feature>
<feature type="compositionally biased region" description="Polar residues" evidence="1">
    <location>
        <begin position="182"/>
        <end position="193"/>
    </location>
</feature>
<evidence type="ECO:0000256" key="2">
    <source>
        <dbReference type="SAM" id="SignalP"/>
    </source>
</evidence>
<dbReference type="Proteomes" id="UP000078542">
    <property type="component" value="Unassembled WGS sequence"/>
</dbReference>
<dbReference type="EMBL" id="KQ978095">
    <property type="protein sequence ID" value="KYM97042.1"/>
    <property type="molecule type" value="Genomic_DNA"/>
</dbReference>
<accession>A0A151IBL8</accession>
<feature type="compositionally biased region" description="Polar residues" evidence="1">
    <location>
        <begin position="130"/>
        <end position="139"/>
    </location>
</feature>
<gene>
    <name evidence="3" type="ORF">ALC62_12307</name>
</gene>
<evidence type="ECO:0000313" key="4">
    <source>
        <dbReference type="Proteomes" id="UP000078542"/>
    </source>
</evidence>
<keyword evidence="4" id="KW-1185">Reference proteome</keyword>